<keyword evidence="3" id="KW-1185">Reference proteome</keyword>
<organism evidence="2 3">
    <name type="scientific">Thalassotalea piscium</name>
    <dbReference type="NCBI Taxonomy" id="1230533"/>
    <lineage>
        <taxon>Bacteria</taxon>
        <taxon>Pseudomonadati</taxon>
        <taxon>Pseudomonadota</taxon>
        <taxon>Gammaproteobacteria</taxon>
        <taxon>Alteromonadales</taxon>
        <taxon>Colwelliaceae</taxon>
        <taxon>Thalassotalea</taxon>
    </lineage>
</organism>
<gene>
    <name evidence="2" type="ORF">HNQ55_000738</name>
</gene>
<comment type="caution">
    <text evidence="2">The sequence shown here is derived from an EMBL/GenBank/DDBJ whole genome shotgun (WGS) entry which is preliminary data.</text>
</comment>
<sequence>MKFTFFYMGIMFGLCVLPLEALLAKSITPTFAESVMNTSKNPKILPHQAKALKQIVPSDSLSKTIEISVVELTDNQGLVYLGGVVNKATVAIYLAQLKNVLNDEFVHYRQNQMLRDHGKLHLTLINPYEYQNINKEQLVLDQRFTVNLHGLGRVEKDKSATYFVVASSEQGQRFRQGFLLKQKDFHITLGFKPSDIYSESKDINTLIK</sequence>
<feature type="domain" description="Swiss Army Knife 2H phosphoesterase" evidence="1">
    <location>
        <begin position="101"/>
        <end position="197"/>
    </location>
</feature>
<dbReference type="Proteomes" id="UP000537141">
    <property type="component" value="Unassembled WGS sequence"/>
</dbReference>
<dbReference type="AlphaFoldDB" id="A0A7X0NF38"/>
<dbReference type="InterPro" id="IPR054498">
    <property type="entry name" value="2H-SAK"/>
</dbReference>
<dbReference type="RefSeq" id="WP_184422697.1">
    <property type="nucleotide sequence ID" value="NZ_AP027362.1"/>
</dbReference>
<dbReference type="Pfam" id="PF22547">
    <property type="entry name" value="2H-SAK"/>
    <property type="match status" value="1"/>
</dbReference>
<evidence type="ECO:0000313" key="3">
    <source>
        <dbReference type="Proteomes" id="UP000537141"/>
    </source>
</evidence>
<evidence type="ECO:0000313" key="2">
    <source>
        <dbReference type="EMBL" id="MBB6542260.1"/>
    </source>
</evidence>
<proteinExistence type="predicted"/>
<name>A0A7X0NF38_9GAMM</name>
<dbReference type="EMBL" id="JACHHU010000003">
    <property type="protein sequence ID" value="MBB6542260.1"/>
    <property type="molecule type" value="Genomic_DNA"/>
</dbReference>
<evidence type="ECO:0000259" key="1">
    <source>
        <dbReference type="Pfam" id="PF22547"/>
    </source>
</evidence>
<protein>
    <recommendedName>
        <fullName evidence="1">Swiss Army Knife 2H phosphoesterase domain-containing protein</fullName>
    </recommendedName>
</protein>
<reference evidence="2 3" key="1">
    <citation type="submission" date="2020-08" db="EMBL/GenBank/DDBJ databases">
        <title>Genomic Encyclopedia of Type Strains, Phase IV (KMG-IV): sequencing the most valuable type-strain genomes for metagenomic binning, comparative biology and taxonomic classification.</title>
        <authorList>
            <person name="Goeker M."/>
        </authorList>
    </citation>
    <scope>NUCLEOTIDE SEQUENCE [LARGE SCALE GENOMIC DNA]</scope>
    <source>
        <strain evidence="2 3">DSM 26287</strain>
    </source>
</reference>
<accession>A0A7X0NF38</accession>